<dbReference type="KEGG" id="age:AA314_03325"/>
<name>A0AAC8Q605_9BACT</name>
<dbReference type="Pfam" id="PF11154">
    <property type="entry name" value="DUF2934"/>
    <property type="match status" value="1"/>
</dbReference>
<dbReference type="EMBL" id="QUMU01000003">
    <property type="protein sequence ID" value="REG34511.1"/>
    <property type="molecule type" value="Genomic_DNA"/>
</dbReference>
<protein>
    <recommendedName>
        <fullName evidence="6">DUF2934 domain-containing protein</fullName>
    </recommendedName>
</protein>
<evidence type="ECO:0000313" key="4">
    <source>
        <dbReference type="Proteomes" id="UP000035579"/>
    </source>
</evidence>
<keyword evidence="5" id="KW-1185">Reference proteome</keyword>
<accession>A0AAC8Q605</accession>
<organism evidence="2 4">
    <name type="scientific">Archangium gephyra</name>
    <dbReference type="NCBI Taxonomy" id="48"/>
    <lineage>
        <taxon>Bacteria</taxon>
        <taxon>Pseudomonadati</taxon>
        <taxon>Myxococcota</taxon>
        <taxon>Myxococcia</taxon>
        <taxon>Myxococcales</taxon>
        <taxon>Cystobacterineae</taxon>
        <taxon>Archangiaceae</taxon>
        <taxon>Archangium</taxon>
    </lineage>
</organism>
<dbReference type="AlphaFoldDB" id="A0AAC8Q605"/>
<gene>
    <name evidence="2" type="ORF">AA314_03325</name>
    <name evidence="3" type="ORF">ATI61_103411</name>
</gene>
<dbReference type="Proteomes" id="UP000256345">
    <property type="component" value="Unassembled WGS sequence"/>
</dbReference>
<dbReference type="InterPro" id="IPR021327">
    <property type="entry name" value="DUF2934"/>
</dbReference>
<dbReference type="RefSeq" id="WP_047856214.1">
    <property type="nucleotide sequence ID" value="NZ_CP011509.1"/>
</dbReference>
<evidence type="ECO:0000313" key="2">
    <source>
        <dbReference type="EMBL" id="AKJ01699.1"/>
    </source>
</evidence>
<sequence length="72" mass="8070">MARTHAKTSHPTPAQQMPENPARNAAASNRTQPTHEQIARRAYELFLARGGGHGQHEQDWAQAERELKLGRC</sequence>
<evidence type="ECO:0000256" key="1">
    <source>
        <dbReference type="SAM" id="MobiDB-lite"/>
    </source>
</evidence>
<evidence type="ECO:0000313" key="5">
    <source>
        <dbReference type="Proteomes" id="UP000256345"/>
    </source>
</evidence>
<dbReference type="EMBL" id="CP011509">
    <property type="protein sequence ID" value="AKJ01699.1"/>
    <property type="molecule type" value="Genomic_DNA"/>
</dbReference>
<feature type="region of interest" description="Disordered" evidence="1">
    <location>
        <begin position="1"/>
        <end position="36"/>
    </location>
</feature>
<evidence type="ECO:0008006" key="6">
    <source>
        <dbReference type="Google" id="ProtNLM"/>
    </source>
</evidence>
<reference evidence="3 5" key="2">
    <citation type="submission" date="2018-08" db="EMBL/GenBank/DDBJ databases">
        <title>Genomic Encyclopedia of Archaeal and Bacterial Type Strains, Phase II (KMG-II): from individual species to whole genera.</title>
        <authorList>
            <person name="Goeker M."/>
        </authorList>
    </citation>
    <scope>NUCLEOTIDE SEQUENCE [LARGE SCALE GENOMIC DNA]</scope>
    <source>
        <strain evidence="3 5">DSM 2261</strain>
    </source>
</reference>
<feature type="compositionally biased region" description="Polar residues" evidence="1">
    <location>
        <begin position="26"/>
        <end position="35"/>
    </location>
</feature>
<dbReference type="Proteomes" id="UP000035579">
    <property type="component" value="Chromosome"/>
</dbReference>
<feature type="compositionally biased region" description="Polar residues" evidence="1">
    <location>
        <begin position="9"/>
        <end position="18"/>
    </location>
</feature>
<proteinExistence type="predicted"/>
<reference evidence="2 4" key="1">
    <citation type="submission" date="2015-05" db="EMBL/GenBank/DDBJ databases">
        <title>Genome assembly of Archangium gephyra DSM 2261.</title>
        <authorList>
            <person name="Sharma G."/>
            <person name="Subramanian S."/>
        </authorList>
    </citation>
    <scope>NUCLEOTIDE SEQUENCE [LARGE SCALE GENOMIC DNA]</scope>
    <source>
        <strain evidence="2 4">DSM 2261</strain>
    </source>
</reference>
<evidence type="ECO:0000313" key="3">
    <source>
        <dbReference type="EMBL" id="REG34511.1"/>
    </source>
</evidence>